<dbReference type="OrthoDB" id="9815616at2"/>
<sequence length="432" mass="49507">MLSQQIERYIHERYLAKQEALDKTYAKARQDAVSETTAAEVETEYAAKREKLQQDFQISHWLDSAAQRASQISMATHAIKFTHSGAKGSNLLASNLGSDPHYLDTSALKKPAVDVVGNAAALDVARLLQLTDEHGTSLFDYLKQENTTPLQPFTTDETQLSRWTDGLKQALHDQAPSSHTLGKQIYFPIGDNQYHLLVPLYSSSLSQAFYDAIHHSRYSQEMKAVRDARKNQQPHNTPLVAYPDLAVTIAGGSKPQNVSQLNSGRGGRNYLFSARPPVWQTRQKPPLTSDNIFTHPELRYLTRDTIRQLRRFLTRLNQQQTDSNQRIRNYIRQQVDEVIDQALSKAGQWQQLPARWSDQASDLPLAQRRWLDPEHPQWDRHDQQWQQELAQNFGLWLKDSLNYHNQESFVLGNEEVEIWKKAFLEALQEAGQ</sequence>
<gene>
    <name evidence="2" type="primary">csy1</name>
    <name evidence="1" type="ORF">SBX37_20600</name>
    <name evidence="2" type="ORF">VIM7927_04252</name>
</gene>
<dbReference type="Pfam" id="PF09611">
    <property type="entry name" value="Cas_Csy1"/>
    <property type="match status" value="1"/>
</dbReference>
<proteinExistence type="predicted"/>
<reference evidence="1 4" key="2">
    <citation type="submission" date="2023-11" db="EMBL/GenBank/DDBJ databases">
        <title>Plant-associative lifestyle of Vibrio porteresiae and its evolutionary dynamics.</title>
        <authorList>
            <person name="Rameshkumar N."/>
            <person name="Kirti K."/>
        </authorList>
    </citation>
    <scope>NUCLEOTIDE SEQUENCE [LARGE SCALE GENOMIC DNA]</scope>
    <source>
        <strain evidence="1 4">MSSRF38</strain>
    </source>
</reference>
<organism evidence="2 3">
    <name type="scientific">Vibrio mangrovi</name>
    <dbReference type="NCBI Taxonomy" id="474394"/>
    <lineage>
        <taxon>Bacteria</taxon>
        <taxon>Pseudomonadati</taxon>
        <taxon>Pseudomonadota</taxon>
        <taxon>Gammaproteobacteria</taxon>
        <taxon>Vibrionales</taxon>
        <taxon>Vibrionaceae</taxon>
        <taxon>Vibrio</taxon>
    </lineage>
</organism>
<keyword evidence="4" id="KW-1185">Reference proteome</keyword>
<dbReference type="EMBL" id="FXXI01000014">
    <property type="protein sequence ID" value="SMS02896.1"/>
    <property type="molecule type" value="Genomic_DNA"/>
</dbReference>
<dbReference type="NCBIfam" id="TIGR02564">
    <property type="entry name" value="cas_Csy1"/>
    <property type="match status" value="1"/>
</dbReference>
<evidence type="ECO:0000313" key="1">
    <source>
        <dbReference type="EMBL" id="MDW6005271.1"/>
    </source>
</evidence>
<dbReference type="Proteomes" id="UP000196125">
    <property type="component" value="Unassembled WGS sequence"/>
</dbReference>
<protein>
    <submittedName>
        <fullName evidence="1 2">CRISPR-associated protein Csy1</fullName>
    </submittedName>
</protein>
<evidence type="ECO:0000313" key="4">
    <source>
        <dbReference type="Proteomes" id="UP001283366"/>
    </source>
</evidence>
<evidence type="ECO:0000313" key="3">
    <source>
        <dbReference type="Proteomes" id="UP000196125"/>
    </source>
</evidence>
<evidence type="ECO:0000313" key="2">
    <source>
        <dbReference type="EMBL" id="SMS02896.1"/>
    </source>
</evidence>
<dbReference type="AlphaFoldDB" id="A0A1Y6IZ31"/>
<accession>A0A1Y6IZ31</accession>
<dbReference type="Proteomes" id="UP001283366">
    <property type="component" value="Unassembled WGS sequence"/>
</dbReference>
<reference evidence="2 3" key="1">
    <citation type="submission" date="2017-05" db="EMBL/GenBank/DDBJ databases">
        <authorList>
            <person name="Song R."/>
            <person name="Chenine A.L."/>
            <person name="Ruprecht R.M."/>
        </authorList>
    </citation>
    <scope>NUCLEOTIDE SEQUENCE [LARGE SCALE GENOMIC DNA]</scope>
    <source>
        <strain evidence="2 3">CECT 7927</strain>
    </source>
</reference>
<dbReference type="EMBL" id="JAWRCO010000002">
    <property type="protein sequence ID" value="MDW6005271.1"/>
    <property type="molecule type" value="Genomic_DNA"/>
</dbReference>
<dbReference type="RefSeq" id="WP_087482898.1">
    <property type="nucleotide sequence ID" value="NZ_AP024884.1"/>
</dbReference>
<name>A0A1Y6IZ31_9VIBR</name>
<dbReference type="InterPro" id="IPR013397">
    <property type="entry name" value="CRISPR-assoc_prot_Csy1"/>
</dbReference>